<feature type="compositionally biased region" description="Acidic residues" evidence="1">
    <location>
        <begin position="1"/>
        <end position="13"/>
    </location>
</feature>
<dbReference type="EMBL" id="AOHS01000051">
    <property type="protein sequence ID" value="ELY26579.1"/>
    <property type="molecule type" value="Genomic_DNA"/>
</dbReference>
<dbReference type="AlphaFoldDB" id="D3T1T4"/>
<evidence type="ECO:0000313" key="3">
    <source>
        <dbReference type="EMBL" id="ELY26579.1"/>
    </source>
</evidence>
<sequence length="54" mass="6137">MTDDRDEEDEDPDGTCVDPYGGRGYPYFKDNHVIGEDAEESDGFQYVVENDSDK</sequence>
<dbReference type="KEGG" id="nmg:Nmag_4011"/>
<protein>
    <submittedName>
        <fullName evidence="2">Uncharacterized protein</fullName>
    </submittedName>
</protein>
<reference evidence="2" key="4">
    <citation type="submission" date="2016-09" db="EMBL/GenBank/DDBJ databases">
        <authorList>
            <person name="Pfeiffer F."/>
        </authorList>
    </citation>
    <scope>NUCLEOTIDE SEQUENCE</scope>
    <source>
        <strain evidence="2">ATCC 43099</strain>
        <plasmid evidence="2">pNMAG02</plasmid>
    </source>
</reference>
<dbReference type="PATRIC" id="fig|547559.17.peg.3039"/>
<proteinExistence type="predicted"/>
<evidence type="ECO:0000313" key="2">
    <source>
        <dbReference type="EMBL" id="ADD07543.1"/>
    </source>
</evidence>
<dbReference type="HOGENOM" id="CLU_3039149_0_0_2"/>
<evidence type="ECO:0000313" key="5">
    <source>
        <dbReference type="Proteomes" id="UP000011543"/>
    </source>
</evidence>
<dbReference type="GeneID" id="58983587"/>
<dbReference type="RefSeq" id="WP_004216323.1">
    <property type="nucleotide sequence ID" value="NC_013924.1"/>
</dbReference>
<dbReference type="Proteomes" id="UP000001879">
    <property type="component" value="Plasmid pNMAG02"/>
</dbReference>
<dbReference type="PaxDb" id="547559-Nmag_4011"/>
<dbReference type="EMBL" id="CP001934">
    <property type="protein sequence ID" value="ADD07543.1"/>
    <property type="molecule type" value="Genomic_DNA"/>
</dbReference>
<reference evidence="4" key="1">
    <citation type="submission" date="2010-02" db="EMBL/GenBank/DDBJ databases">
        <title>Complete sequence of plasmid 2 of Natrialba magadii ATCC 43099.</title>
        <authorList>
            <consortium name="US DOE Joint Genome Institute"/>
            <person name="Lucas S."/>
            <person name="Copeland A."/>
            <person name="Lapidus A."/>
            <person name="Cheng J.-F."/>
            <person name="Bruce D."/>
            <person name="Goodwin L."/>
            <person name="Pitluck S."/>
            <person name="Davenport K."/>
            <person name="Saunders E."/>
            <person name="Detter J.C."/>
            <person name="Han C."/>
            <person name="Tapia R."/>
            <person name="Land M."/>
            <person name="Hauser L."/>
            <person name="Kyrpides N."/>
            <person name="Mikhailova N."/>
            <person name="De Castro R.E."/>
            <person name="Maupin-Furlow J.A."/>
            <person name="Woyke T."/>
        </authorList>
    </citation>
    <scope>NUCLEOTIDE SEQUENCE [LARGE SCALE GENOMIC DNA]</scope>
    <source>
        <strain evidence="4">ATCC 43099 / DSM 3394 / CCM 3739 / CIP 104546 / IAM 13178 / JCM 8861 / NBRC 102185 / NCIMB 2190 / MS3</strain>
        <plasmid evidence="4">pNMAG02</plasmid>
    </source>
</reference>
<accession>D3T1T4</accession>
<keyword evidence="2" id="KW-0614">Plasmid</keyword>
<geneLocation type="plasmid" evidence="2 4">
    <name>pNMAG02</name>
</geneLocation>
<organism evidence="2 4">
    <name type="scientific">Natrialba magadii (strain ATCC 43099 / DSM 3394 / CCM 3739 / CIP 104546 / IAM 13178 / JCM 8861 / NBRC 102185 / NCIMB 2190 / MS3)</name>
    <name type="common">Natronobacterium magadii</name>
    <dbReference type="NCBI Taxonomy" id="547559"/>
    <lineage>
        <taxon>Archaea</taxon>
        <taxon>Methanobacteriati</taxon>
        <taxon>Methanobacteriota</taxon>
        <taxon>Stenosarchaea group</taxon>
        <taxon>Halobacteria</taxon>
        <taxon>Halobacteriales</taxon>
        <taxon>Natrialbaceae</taxon>
        <taxon>Natrialba</taxon>
    </lineage>
</organism>
<evidence type="ECO:0000256" key="1">
    <source>
        <dbReference type="SAM" id="MobiDB-lite"/>
    </source>
</evidence>
<keyword evidence="4" id="KW-1185">Reference proteome</keyword>
<name>D3T1T4_NATMM</name>
<reference evidence="2 4" key="2">
    <citation type="journal article" date="2012" name="BMC Genomics">
        <title>A comparative genomics perspective on the genetic content of the alkaliphilic haloarchaeon Natrialba magadii ATCC 43099T.</title>
        <authorList>
            <person name="Siddaramappa S."/>
            <person name="Challacombe J.F."/>
            <person name="Decastro R.E."/>
            <person name="Pfeiffer F."/>
            <person name="Sastre D.E."/>
            <person name="Gimenez M.I."/>
            <person name="Paggi R.A."/>
            <person name="Detter J.C."/>
            <person name="Davenport K.W."/>
            <person name="Goodwin L.A."/>
            <person name="Kyrpides N."/>
            <person name="Tapia R."/>
            <person name="Pitluck S."/>
            <person name="Lucas S."/>
            <person name="Woyke T."/>
            <person name="Maupin-Furlow J.A."/>
        </authorList>
    </citation>
    <scope>NUCLEOTIDE SEQUENCE [LARGE SCALE GENOMIC DNA]</scope>
    <source>
        <strain evidence="2">ATCC 43099</strain>
        <strain evidence="4">ATCC 43099 / DSM 3394 / CCM 3739 / CIP 104546 / IAM 13178 / JCM 8861 / NBRC 102185 / NCIMB 2190 / MS3</strain>
    </source>
</reference>
<feature type="region of interest" description="Disordered" evidence="1">
    <location>
        <begin position="1"/>
        <end position="23"/>
    </location>
</feature>
<gene>
    <name evidence="2" type="ordered locus">Nmag_4011</name>
    <name evidence="3" type="ORF">C500_15490</name>
</gene>
<dbReference type="Proteomes" id="UP000011543">
    <property type="component" value="Unassembled WGS sequence"/>
</dbReference>
<evidence type="ECO:0000313" key="4">
    <source>
        <dbReference type="Proteomes" id="UP000001879"/>
    </source>
</evidence>
<reference evidence="3 5" key="3">
    <citation type="journal article" date="2014" name="PLoS Genet.">
        <title>Phylogenetically driven sequencing of extremely halophilic archaea reveals strategies for static and dynamic osmo-response.</title>
        <authorList>
            <person name="Becker E.A."/>
            <person name="Seitzer P.M."/>
            <person name="Tritt A."/>
            <person name="Larsen D."/>
            <person name="Krusor M."/>
            <person name="Yao A.I."/>
            <person name="Wu D."/>
            <person name="Madern D."/>
            <person name="Eisen J.A."/>
            <person name="Darling A.E."/>
            <person name="Facciotti M.T."/>
        </authorList>
    </citation>
    <scope>NUCLEOTIDE SEQUENCE [LARGE SCALE GENOMIC DNA]</scope>
    <source>
        <strain evidence="5">ATCC 43099 / DSM 3394 / CCM 3739 / CIP 104546 / IAM 13178 / JCM 8861 / NBRC 102185 / NCIMB 2190 / MS3</strain>
        <strain evidence="3">MS-3</strain>
    </source>
</reference>